<dbReference type="CDD" id="cd16098">
    <property type="entry name" value="FliS"/>
    <property type="match status" value="1"/>
</dbReference>
<evidence type="ECO:0000256" key="2">
    <source>
        <dbReference type="ARBA" id="ARBA00008787"/>
    </source>
</evidence>
<comment type="caution">
    <text evidence="6">The sequence shown here is derived from an EMBL/GenBank/DDBJ whole genome shotgun (WGS) entry which is preliminary data.</text>
</comment>
<reference evidence="6" key="1">
    <citation type="submission" date="2016-10" db="EMBL/GenBank/DDBJ databases">
        <title>Sequence of Gallionella enrichment culture.</title>
        <authorList>
            <person name="Poehlein A."/>
            <person name="Muehling M."/>
            <person name="Daniel R."/>
        </authorList>
    </citation>
    <scope>NUCLEOTIDE SEQUENCE</scope>
</reference>
<keyword evidence="6" id="KW-0969">Cilium</keyword>
<keyword evidence="4" id="KW-1005">Bacterial flagellum biogenesis</keyword>
<sequence>MQNGGDELKMNANASKMLNAYGVSQYDIGVSTASPHKLISMLYDGALVAIANANVEFSRGNVAARGTWISRAISIIDEGLKVSINLDVGGELAKNLMSLYEYMIFRLLNANLKSEKAGLSEVEALLKELKSAWEAIGNVPVKNPVANEAEAPRTAVSYGMA</sequence>
<keyword evidence="6" id="KW-0282">Flagellum</keyword>
<dbReference type="EMBL" id="MLJW01000546">
    <property type="protein sequence ID" value="OIQ85409.1"/>
    <property type="molecule type" value="Genomic_DNA"/>
</dbReference>
<evidence type="ECO:0000256" key="3">
    <source>
        <dbReference type="ARBA" id="ARBA00022490"/>
    </source>
</evidence>
<comment type="similarity">
    <text evidence="2">Belongs to the FliS family.</text>
</comment>
<dbReference type="NCBIfam" id="TIGR00208">
    <property type="entry name" value="fliS"/>
    <property type="match status" value="1"/>
</dbReference>
<dbReference type="GO" id="GO:0044780">
    <property type="term" value="P:bacterial-type flagellum assembly"/>
    <property type="evidence" value="ECO:0007669"/>
    <property type="project" value="InterPro"/>
</dbReference>
<dbReference type="AlphaFoldDB" id="A0A1J5QP84"/>
<keyword evidence="3" id="KW-0963">Cytoplasm</keyword>
<evidence type="ECO:0000313" key="6">
    <source>
        <dbReference type="EMBL" id="OIQ85409.1"/>
    </source>
</evidence>
<keyword evidence="5" id="KW-0143">Chaperone</keyword>
<comment type="subcellular location">
    <subcellularLocation>
        <location evidence="1">Cytoplasm</location>
        <location evidence="1">Cytosol</location>
    </subcellularLocation>
</comment>
<dbReference type="GO" id="GO:0071973">
    <property type="term" value="P:bacterial-type flagellum-dependent cell motility"/>
    <property type="evidence" value="ECO:0007669"/>
    <property type="project" value="TreeGrafter"/>
</dbReference>
<protein>
    <submittedName>
        <fullName evidence="6">Flagellar protein FliS</fullName>
    </submittedName>
</protein>
<keyword evidence="6" id="KW-0966">Cell projection</keyword>
<dbReference type="GO" id="GO:0005829">
    <property type="term" value="C:cytosol"/>
    <property type="evidence" value="ECO:0007669"/>
    <property type="project" value="UniProtKB-SubCell"/>
</dbReference>
<proteinExistence type="inferred from homology"/>
<dbReference type="Pfam" id="PF02561">
    <property type="entry name" value="FliS"/>
    <property type="match status" value="1"/>
</dbReference>
<dbReference type="Gene3D" id="1.20.120.340">
    <property type="entry name" value="Flagellar protein FliS"/>
    <property type="match status" value="1"/>
</dbReference>
<evidence type="ECO:0000256" key="5">
    <source>
        <dbReference type="ARBA" id="ARBA00023186"/>
    </source>
</evidence>
<organism evidence="6">
    <name type="scientific">mine drainage metagenome</name>
    <dbReference type="NCBI Taxonomy" id="410659"/>
    <lineage>
        <taxon>unclassified sequences</taxon>
        <taxon>metagenomes</taxon>
        <taxon>ecological metagenomes</taxon>
    </lineage>
</organism>
<evidence type="ECO:0000256" key="1">
    <source>
        <dbReference type="ARBA" id="ARBA00004514"/>
    </source>
</evidence>
<dbReference type="SUPFAM" id="SSF101116">
    <property type="entry name" value="Flagellar export chaperone FliS"/>
    <property type="match status" value="1"/>
</dbReference>
<dbReference type="PANTHER" id="PTHR34773:SF1">
    <property type="entry name" value="FLAGELLAR SECRETION CHAPERONE FLIS"/>
    <property type="match status" value="1"/>
</dbReference>
<dbReference type="InterPro" id="IPR036584">
    <property type="entry name" value="FliS_sf"/>
</dbReference>
<evidence type="ECO:0000256" key="4">
    <source>
        <dbReference type="ARBA" id="ARBA00022795"/>
    </source>
</evidence>
<accession>A0A1J5QP84</accession>
<dbReference type="InterPro" id="IPR003713">
    <property type="entry name" value="FliS"/>
</dbReference>
<dbReference type="PANTHER" id="PTHR34773">
    <property type="entry name" value="FLAGELLAR SECRETION CHAPERONE FLIS"/>
    <property type="match status" value="1"/>
</dbReference>
<name>A0A1J5QP84_9ZZZZ</name>
<gene>
    <name evidence="6" type="primary">fliS_8</name>
    <name evidence="6" type="ORF">GALL_327450</name>
</gene>